<dbReference type="Pfam" id="PF00675">
    <property type="entry name" value="Peptidase_M16"/>
    <property type="match status" value="1"/>
</dbReference>
<comment type="similarity">
    <text evidence="1">Belongs to the peptidase M16 family.</text>
</comment>
<keyword evidence="5" id="KW-0862">Zinc</keyword>
<dbReference type="Pfam" id="PF22456">
    <property type="entry name" value="PqqF-like_C_4"/>
    <property type="match status" value="1"/>
</dbReference>
<evidence type="ECO:0000259" key="8">
    <source>
        <dbReference type="Pfam" id="PF00675"/>
    </source>
</evidence>
<evidence type="ECO:0000313" key="11">
    <source>
        <dbReference type="Proteomes" id="UP001281761"/>
    </source>
</evidence>
<gene>
    <name evidence="10" type="ORF">BLNAU_12992</name>
</gene>
<feature type="compositionally biased region" description="Basic and acidic residues" evidence="7">
    <location>
        <begin position="1130"/>
        <end position="1141"/>
    </location>
</feature>
<evidence type="ECO:0000256" key="7">
    <source>
        <dbReference type="SAM" id="MobiDB-lite"/>
    </source>
</evidence>
<organism evidence="10 11">
    <name type="scientific">Blattamonas nauphoetae</name>
    <dbReference type="NCBI Taxonomy" id="2049346"/>
    <lineage>
        <taxon>Eukaryota</taxon>
        <taxon>Metamonada</taxon>
        <taxon>Preaxostyla</taxon>
        <taxon>Oxymonadida</taxon>
        <taxon>Blattamonas</taxon>
    </lineage>
</organism>
<dbReference type="Gene3D" id="3.30.830.10">
    <property type="entry name" value="Metalloenzyme, LuxS/M16 peptidase-like"/>
    <property type="match status" value="4"/>
</dbReference>
<dbReference type="EC" id="3.4.24.56" evidence="10"/>
<dbReference type="InterPro" id="IPR050626">
    <property type="entry name" value="Peptidase_M16"/>
</dbReference>
<dbReference type="GO" id="GO:0004222">
    <property type="term" value="F:metalloendopeptidase activity"/>
    <property type="evidence" value="ECO:0007669"/>
    <property type="project" value="UniProtKB-EC"/>
</dbReference>
<protein>
    <submittedName>
        <fullName evidence="10">Insulin-degrading enzyme</fullName>
        <ecNumber evidence="10">3.4.24.56</ecNumber>
    </submittedName>
</protein>
<dbReference type="Proteomes" id="UP001281761">
    <property type="component" value="Unassembled WGS sequence"/>
</dbReference>
<dbReference type="InterPro" id="IPR011765">
    <property type="entry name" value="Pept_M16_N"/>
</dbReference>
<keyword evidence="4 10" id="KW-0378">Hydrolase</keyword>
<evidence type="ECO:0000256" key="2">
    <source>
        <dbReference type="ARBA" id="ARBA00022670"/>
    </source>
</evidence>
<accession>A0ABQ9XJD7</accession>
<feature type="compositionally biased region" description="Basic and acidic residues" evidence="7">
    <location>
        <begin position="1154"/>
        <end position="1177"/>
    </location>
</feature>
<evidence type="ECO:0000256" key="6">
    <source>
        <dbReference type="ARBA" id="ARBA00023049"/>
    </source>
</evidence>
<dbReference type="InterPro" id="IPR054734">
    <property type="entry name" value="PqqF-like_C_4"/>
</dbReference>
<evidence type="ECO:0000256" key="5">
    <source>
        <dbReference type="ARBA" id="ARBA00022833"/>
    </source>
</evidence>
<feature type="domain" description="Coenzyme PQQ synthesis protein F-like C-terminal lobe" evidence="9">
    <location>
        <begin position="951"/>
        <end position="1045"/>
    </location>
</feature>
<feature type="region of interest" description="Disordered" evidence="7">
    <location>
        <begin position="1125"/>
        <end position="1178"/>
    </location>
</feature>
<sequence>MISPVYTDCKFSSFVLNNGIKVVLVSLPSSTKAAVCLSVSSGSQEDPKEYQGLHHFLEHMVFLGTEKYPVEGELDRFLSAHSGYNNAYTGDDLTCFEMEVEPQALDEALDIFSSYFICPLFSKDAIDREVNAVDSEHNNYKTQTEWRLDQLLHHLCLEDHYFNYFGTGNRATLVPKGSSPEITQNQLINLFETRYSSVGMVIALSSSQSLQTLNSLVKKHFENIKNRPFVRFDERILGVDDFSKREQLVELFGAEFTTKLNHLSSFFSLREGSPQLPIDIMKNATEVQVLPQIPINTVPPIYNSCKERFFVSLCNDASTTLHLFFVLPASSINILSDTPTLLRILFSNQGDGSLYTRLKSMDLITEIDVEIMYQMVDFTLIDMSLTLTLEGTVQLEEIFGLADVFFEMHREAPSPIYLLNEARIIKGADFFLNWNKTPLSVVTDTVENVQCLPVQFGLCGTTVPTNFSEEEYRAFLKEFRTENSLIILTMPAETFAEWITRRQNQGRWTPIIPHLQPGHEDNKDTASRESLLMNTINTVLGPFLKESELLEITPIASIEHFCETVFFSFRYTDVTKPIDAHFHILPPTQLLPDSFSLLHFPDARSKLSSDHRWIHRRDLISNITNQLRQTGTYSFPRYDDTSYSMVADDVTVIEQIDPEFYQSLKSSTVSTTSGPQKIECVAPVTLELLFSTPTARVFHQQTSFIRSPQTTMRAISHLSADALSKFGKEHLVVLSEMLYTTLRPTQELVEQVGGTLEFSTTSTSFQLIISSYSSSFERILSTVLDHLSRFEITESCFHPSHTSRIEIAESYTKQIALKLAQQYASSIQKLLDRTPDDALKRLISIDVREMNDLKASFSSESSVDIYFYGNISPEDVSRAATTLLSHPFWKSDSTNQRQFLEESEPVPLLPFTTYIVDIVHPVQTAHNSAVIMDLIPTDRTNPLIKAAVSVFQQWADPIYFDSMRTKEALGYSVMIAAKVSPNDTCLSFKAMGNHFHALHLQARLEANVSEIINSIQQISQSEFLAARDSVVLELKSPPTSIFEESDVPEEITTHPVVRFVDIQIGALMALTKPMFHQIIKDLWSGNAVETDRIEGLSLPLFSHTIQSRRVCTRVHAAQYASLVGSLPREMTPEEKEQSEHDGGDDDDGNESESESERENQSEEEPEIHQTNDGKIAETVEQPYPVIFITDVSQFKLSVHQAE</sequence>
<feature type="domain" description="Peptidase M16 N-terminal" evidence="8">
    <location>
        <begin position="21"/>
        <end position="153"/>
    </location>
</feature>
<name>A0ABQ9XJD7_9EUKA</name>
<reference evidence="10 11" key="1">
    <citation type="journal article" date="2022" name="bioRxiv">
        <title>Genomics of Preaxostyla Flagellates Illuminates Evolutionary Transitions and the Path Towards Mitochondrial Loss.</title>
        <authorList>
            <person name="Novak L.V.F."/>
            <person name="Treitli S.C."/>
            <person name="Pyrih J."/>
            <person name="Halakuc P."/>
            <person name="Pipaliya S.V."/>
            <person name="Vacek V."/>
            <person name="Brzon O."/>
            <person name="Soukal P."/>
            <person name="Eme L."/>
            <person name="Dacks J.B."/>
            <person name="Karnkowska A."/>
            <person name="Elias M."/>
            <person name="Hampl V."/>
        </authorList>
    </citation>
    <scope>NUCLEOTIDE SEQUENCE [LARGE SCALE GENOMIC DNA]</scope>
    <source>
        <strain evidence="10">NAU3</strain>
        <tissue evidence="10">Gut</tissue>
    </source>
</reference>
<keyword evidence="6" id="KW-0482">Metalloprotease</keyword>
<dbReference type="SUPFAM" id="SSF63411">
    <property type="entry name" value="LuxS/MPP-like metallohydrolase"/>
    <property type="match status" value="4"/>
</dbReference>
<evidence type="ECO:0000259" key="9">
    <source>
        <dbReference type="Pfam" id="PF22456"/>
    </source>
</evidence>
<evidence type="ECO:0000313" key="10">
    <source>
        <dbReference type="EMBL" id="KAK2952141.1"/>
    </source>
</evidence>
<keyword evidence="3" id="KW-0479">Metal-binding</keyword>
<evidence type="ECO:0000256" key="1">
    <source>
        <dbReference type="ARBA" id="ARBA00007261"/>
    </source>
</evidence>
<dbReference type="EMBL" id="JARBJD010000108">
    <property type="protein sequence ID" value="KAK2952141.1"/>
    <property type="molecule type" value="Genomic_DNA"/>
</dbReference>
<dbReference type="PANTHER" id="PTHR43690:SF18">
    <property type="entry name" value="INSULIN-DEGRADING ENZYME-RELATED"/>
    <property type="match status" value="1"/>
</dbReference>
<proteinExistence type="inferred from homology"/>
<evidence type="ECO:0000256" key="3">
    <source>
        <dbReference type="ARBA" id="ARBA00022723"/>
    </source>
</evidence>
<keyword evidence="11" id="KW-1185">Reference proteome</keyword>
<dbReference type="PANTHER" id="PTHR43690">
    <property type="entry name" value="NARDILYSIN"/>
    <property type="match status" value="1"/>
</dbReference>
<comment type="caution">
    <text evidence="10">The sequence shown here is derived from an EMBL/GenBank/DDBJ whole genome shotgun (WGS) entry which is preliminary data.</text>
</comment>
<dbReference type="InterPro" id="IPR011249">
    <property type="entry name" value="Metalloenz_LuxS/M16"/>
</dbReference>
<evidence type="ECO:0000256" key="4">
    <source>
        <dbReference type="ARBA" id="ARBA00022801"/>
    </source>
</evidence>
<feature type="compositionally biased region" description="Acidic residues" evidence="7">
    <location>
        <begin position="1142"/>
        <end position="1153"/>
    </location>
</feature>
<keyword evidence="2" id="KW-0645">Protease</keyword>